<dbReference type="PANTHER" id="PTHR22911">
    <property type="entry name" value="ACYL-MALONYL CONDENSING ENZYME-RELATED"/>
    <property type="match status" value="1"/>
</dbReference>
<keyword evidence="7 9" id="KW-0472">Membrane</keyword>
<evidence type="ECO:0000313" key="11">
    <source>
        <dbReference type="EMBL" id="TFH98166.1"/>
    </source>
</evidence>
<comment type="caution">
    <text evidence="11">The sequence shown here is derived from an EMBL/GenBank/DDBJ whole genome shotgun (WGS) entry which is preliminary data.</text>
</comment>
<comment type="subcellular location">
    <subcellularLocation>
        <location evidence="1">Cell membrane</location>
        <topology evidence="1">Multi-pass membrane protein</topology>
    </subcellularLocation>
</comment>
<evidence type="ECO:0000256" key="2">
    <source>
        <dbReference type="ARBA" id="ARBA00007362"/>
    </source>
</evidence>
<dbReference type="Proteomes" id="UP000297477">
    <property type="component" value="Unassembled WGS sequence"/>
</dbReference>
<evidence type="ECO:0000256" key="8">
    <source>
        <dbReference type="SAM" id="MobiDB-lite"/>
    </source>
</evidence>
<dbReference type="SUPFAM" id="SSF103481">
    <property type="entry name" value="Multidrug resistance efflux transporter EmrE"/>
    <property type="match status" value="2"/>
</dbReference>
<feature type="region of interest" description="Disordered" evidence="8">
    <location>
        <begin position="1"/>
        <end position="29"/>
    </location>
</feature>
<comment type="similarity">
    <text evidence="2">Belongs to the EamA transporter family.</text>
</comment>
<keyword evidence="5 9" id="KW-0812">Transmembrane</keyword>
<keyword evidence="4" id="KW-1003">Cell membrane</keyword>
<evidence type="ECO:0000256" key="7">
    <source>
        <dbReference type="ARBA" id="ARBA00023136"/>
    </source>
</evidence>
<dbReference type="NCBIfam" id="TIGR00688">
    <property type="entry name" value="rarD"/>
    <property type="match status" value="1"/>
</dbReference>
<feature type="transmembrane region" description="Helical" evidence="9">
    <location>
        <begin position="177"/>
        <end position="193"/>
    </location>
</feature>
<feature type="domain" description="EamA" evidence="10">
    <location>
        <begin position="34"/>
        <end position="170"/>
    </location>
</feature>
<evidence type="ECO:0000256" key="4">
    <source>
        <dbReference type="ARBA" id="ARBA00022475"/>
    </source>
</evidence>
<feature type="transmembrane region" description="Helical" evidence="9">
    <location>
        <begin position="239"/>
        <end position="260"/>
    </location>
</feature>
<feature type="transmembrane region" description="Helical" evidence="9">
    <location>
        <begin position="267"/>
        <end position="289"/>
    </location>
</feature>
<keyword evidence="12" id="KW-1185">Reference proteome</keyword>
<evidence type="ECO:0000256" key="6">
    <source>
        <dbReference type="ARBA" id="ARBA00022989"/>
    </source>
</evidence>
<feature type="transmembrane region" description="Helical" evidence="9">
    <location>
        <begin position="295"/>
        <end position="318"/>
    </location>
</feature>
<feature type="transmembrane region" description="Helical" evidence="9">
    <location>
        <begin position="99"/>
        <end position="118"/>
    </location>
</feature>
<sequence length="329" mass="33947">MAGRVYSGPVTTRSSSSAPPPGSADGTSSSAEASGLAVGAGAYAIWGVLPLYMAATAPASAMEIVIMRIGFSLLFCLLLLAVLRRFGDLRAALGTRRRVVGVVLAAVAVAVNWLLYAGSVTSGHVLQASLGYFINPLVNVALGVLLLGERMRRAQWAAVAIAAVAVLVITVDAGQVPWIGLGLAFSFGLYGLAKKRAGAPVHPVASMTAETVVLLPVFVGGTIGLAATGTLTTGLHGAAHFWIMAASGVVTAVPLIMFATAARTVPLSVLGILQYIAPIGQFLLAVTVFGEHMPAGRWIGFGLIWLALIVFTADHLAAARAQRRLTRRA</sequence>
<dbReference type="Pfam" id="PF00892">
    <property type="entry name" value="EamA"/>
    <property type="match status" value="1"/>
</dbReference>
<keyword evidence="6 9" id="KW-1133">Transmembrane helix</keyword>
<reference evidence="11 12" key="1">
    <citation type="submission" date="2019-03" db="EMBL/GenBank/DDBJ databases">
        <title>Reclassification of Micrococcus aloeverae and Micrococcus yunnanensis as later heterotypic synonyms of Micrococcus luteus.</title>
        <authorList>
            <person name="Huang C.-H."/>
        </authorList>
    </citation>
    <scope>NUCLEOTIDE SEQUENCE [LARGE SCALE GENOMIC DNA]</scope>
    <source>
        <strain evidence="11 12">BCRC 12151</strain>
    </source>
</reference>
<feature type="transmembrane region" description="Helical" evidence="9">
    <location>
        <begin position="130"/>
        <end position="147"/>
    </location>
</feature>
<dbReference type="InterPro" id="IPR000620">
    <property type="entry name" value="EamA_dom"/>
</dbReference>
<dbReference type="PANTHER" id="PTHR22911:SF137">
    <property type="entry name" value="SOLUTE CARRIER FAMILY 35 MEMBER G2-RELATED"/>
    <property type="match status" value="1"/>
</dbReference>
<organism evidence="11 12">
    <name type="scientific">Micrococcus lylae</name>
    <dbReference type="NCBI Taxonomy" id="1273"/>
    <lineage>
        <taxon>Bacteria</taxon>
        <taxon>Bacillati</taxon>
        <taxon>Actinomycetota</taxon>
        <taxon>Actinomycetes</taxon>
        <taxon>Micrococcales</taxon>
        <taxon>Micrococcaceae</taxon>
        <taxon>Micrococcus</taxon>
    </lineage>
</organism>
<evidence type="ECO:0000256" key="3">
    <source>
        <dbReference type="ARBA" id="ARBA00022448"/>
    </source>
</evidence>
<gene>
    <name evidence="11" type="primary">rarD</name>
    <name evidence="11" type="ORF">E4A49_09815</name>
</gene>
<keyword evidence="3" id="KW-0813">Transport</keyword>
<proteinExistence type="inferred from homology"/>
<name>A0ABY2JZG4_9MICC</name>
<evidence type="ECO:0000256" key="1">
    <source>
        <dbReference type="ARBA" id="ARBA00004651"/>
    </source>
</evidence>
<protein>
    <submittedName>
        <fullName evidence="11">EamA family transporter RarD</fullName>
    </submittedName>
</protein>
<dbReference type="EMBL" id="SPKT01000022">
    <property type="protein sequence ID" value="TFH98166.1"/>
    <property type="molecule type" value="Genomic_DNA"/>
</dbReference>
<evidence type="ECO:0000313" key="12">
    <source>
        <dbReference type="Proteomes" id="UP000297477"/>
    </source>
</evidence>
<feature type="transmembrane region" description="Helical" evidence="9">
    <location>
        <begin position="154"/>
        <end position="171"/>
    </location>
</feature>
<evidence type="ECO:0000259" key="10">
    <source>
        <dbReference type="Pfam" id="PF00892"/>
    </source>
</evidence>
<evidence type="ECO:0000256" key="9">
    <source>
        <dbReference type="SAM" id="Phobius"/>
    </source>
</evidence>
<evidence type="ECO:0000256" key="5">
    <source>
        <dbReference type="ARBA" id="ARBA00022692"/>
    </source>
</evidence>
<feature type="compositionally biased region" description="Low complexity" evidence="8">
    <location>
        <begin position="11"/>
        <end position="29"/>
    </location>
</feature>
<feature type="transmembrane region" description="Helical" evidence="9">
    <location>
        <begin position="65"/>
        <end position="87"/>
    </location>
</feature>
<accession>A0ABY2JZG4</accession>
<feature type="transmembrane region" description="Helical" evidence="9">
    <location>
        <begin position="205"/>
        <end position="227"/>
    </location>
</feature>
<dbReference type="InterPro" id="IPR037185">
    <property type="entry name" value="EmrE-like"/>
</dbReference>
<dbReference type="InterPro" id="IPR004626">
    <property type="entry name" value="RarD"/>
</dbReference>
<feature type="transmembrane region" description="Helical" evidence="9">
    <location>
        <begin position="33"/>
        <end position="53"/>
    </location>
</feature>